<dbReference type="Proteomes" id="UP000293506">
    <property type="component" value="Unassembled WGS sequence"/>
</dbReference>
<evidence type="ECO:0000313" key="19">
    <source>
        <dbReference type="Proteomes" id="UP000095409"/>
    </source>
</evidence>
<dbReference type="EMBL" id="CABHNB010000013">
    <property type="protein sequence ID" value="VUW98317.1"/>
    <property type="molecule type" value="Genomic_DNA"/>
</dbReference>
<name>A0A174R6I5_9FIRM</name>
<dbReference type="RefSeq" id="WP_005425166.1">
    <property type="nucleotide sequence ID" value="NZ_CABHNB010000013.1"/>
</dbReference>
<reference evidence="18 35" key="4">
    <citation type="submission" date="2019-07" db="EMBL/GenBank/DDBJ databases">
        <authorList>
            <person name="Hibberd C M."/>
            <person name="Gehrig L. J."/>
            <person name="Chang H.-W."/>
            <person name="Venkatesh S."/>
        </authorList>
    </citation>
    <scope>NUCLEOTIDE SEQUENCE [LARGE SCALE GENOMIC DNA]</scope>
    <source>
        <strain evidence="18">Ruminococcus_obeum_SSTS_Bg7063</strain>
    </source>
</reference>
<evidence type="ECO:0000313" key="33">
    <source>
        <dbReference type="Proteomes" id="UP000285897"/>
    </source>
</evidence>
<dbReference type="EMBL" id="RCXQ01000005">
    <property type="protein sequence ID" value="RYT67144.1"/>
    <property type="molecule type" value="Genomic_DNA"/>
</dbReference>
<evidence type="ECO:0000313" key="9">
    <source>
        <dbReference type="EMBL" id="RGV64723.1"/>
    </source>
</evidence>
<evidence type="ECO:0000313" key="25">
    <source>
        <dbReference type="Proteomes" id="UP000283585"/>
    </source>
</evidence>
<reference evidence="17 34" key="3">
    <citation type="journal article" date="2019" name="Science, e1252229">
        <title>Invertible promoters mediate bacterial phase variation, antibiotic resistance, and host adaptation in the gut.</title>
        <authorList>
            <person name="Jiang X."/>
            <person name="Hall A.B."/>
            <person name="Arthur T.D."/>
            <person name="Plichta D.R."/>
            <person name="Covington C.T."/>
            <person name="Poyet M."/>
            <person name="Crothers J."/>
            <person name="Moses P.L."/>
            <person name="Tolonen A.C."/>
            <person name="Vlamakis H."/>
            <person name="Alm E.J."/>
            <person name="Xavier R.J."/>
        </authorList>
    </citation>
    <scope>NUCLEOTIDE SEQUENCE [LARGE SCALE GENOMIC DNA]</scope>
    <source>
        <strain evidence="34">af_0058</strain>
        <strain evidence="17">Af_0058</strain>
    </source>
</reference>
<dbReference type="Proteomes" id="UP000284644">
    <property type="component" value="Unassembled WGS sequence"/>
</dbReference>
<evidence type="ECO:0000313" key="26">
    <source>
        <dbReference type="Proteomes" id="UP000283928"/>
    </source>
</evidence>
<gene>
    <name evidence="16" type="ORF">DW021_12700</name>
    <name evidence="15" type="ORF">DW040_08850</name>
    <name evidence="14" type="ORF">DW222_06410</name>
    <name evidence="13" type="ORF">DW272_08445</name>
    <name evidence="12" type="ORF">DW723_07395</name>
    <name evidence="11" type="ORF">DW767_14805</name>
    <name evidence="10" type="ORF">DW859_05570</name>
    <name evidence="9" type="ORF">DWW07_07845</name>
    <name evidence="8" type="ORF">DWX77_03170</name>
    <name evidence="7" type="ORF">DWY46_17130</name>
    <name evidence="6" type="ORF">DWZ12_01925</name>
    <name evidence="5" type="ORF">DXB38_11615</name>
    <name evidence="4" type="ORF">DXB81_15855</name>
    <name evidence="17" type="ORF">EAI82_06865</name>
    <name evidence="2" type="ORF">ERS852394_01515</name>
    <name evidence="3" type="ORF">ERS852533_02578</name>
    <name evidence="18" type="ORF">ROSSTS7063_00952</name>
</gene>
<evidence type="ECO:0000313" key="8">
    <source>
        <dbReference type="EMBL" id="RGS75576.1"/>
    </source>
</evidence>
<evidence type="ECO:0000313" key="6">
    <source>
        <dbReference type="EMBL" id="RGQ07207.1"/>
    </source>
</evidence>
<evidence type="ECO:0000313" key="12">
    <source>
        <dbReference type="EMBL" id="RHE75782.1"/>
    </source>
</evidence>
<dbReference type="Proteomes" id="UP000261105">
    <property type="component" value="Unassembled WGS sequence"/>
</dbReference>
<dbReference type="Proteomes" id="UP000284220">
    <property type="component" value="Unassembled WGS sequence"/>
</dbReference>
<evidence type="ECO:0000313" key="20">
    <source>
        <dbReference type="Proteomes" id="UP000095413"/>
    </source>
</evidence>
<evidence type="ECO:0000313" key="29">
    <source>
        <dbReference type="Proteomes" id="UP000284242"/>
    </source>
</evidence>
<dbReference type="EMBL" id="QRSS01000002">
    <property type="protein sequence ID" value="RGQ07207.1"/>
    <property type="molecule type" value="Genomic_DNA"/>
</dbReference>
<evidence type="ECO:0000313" key="16">
    <source>
        <dbReference type="EMBL" id="RHL45326.1"/>
    </source>
</evidence>
<evidence type="ECO:0000313" key="32">
    <source>
        <dbReference type="Proteomes" id="UP000285839"/>
    </source>
</evidence>
<evidence type="ECO:0000313" key="18">
    <source>
        <dbReference type="EMBL" id="VUW98317.1"/>
    </source>
</evidence>
<evidence type="ECO:0000313" key="17">
    <source>
        <dbReference type="EMBL" id="RYT67144.1"/>
    </source>
</evidence>
<dbReference type="EMBL" id="QROS01000010">
    <property type="protein sequence ID" value="RHL45326.1"/>
    <property type="molecule type" value="Genomic_DNA"/>
</dbReference>
<dbReference type="Proteomes" id="UP000285897">
    <property type="component" value="Unassembled WGS sequence"/>
</dbReference>
<dbReference type="InterPro" id="IPR016772">
    <property type="entry name" value="UCP020408"/>
</dbReference>
<organism evidence="3 20">
    <name type="scientific">Blautia obeum</name>
    <dbReference type="NCBI Taxonomy" id="40520"/>
    <lineage>
        <taxon>Bacteria</taxon>
        <taxon>Bacillati</taxon>
        <taxon>Bacillota</taxon>
        <taxon>Clostridia</taxon>
        <taxon>Lachnospirales</taxon>
        <taxon>Lachnospiraceae</taxon>
        <taxon>Blautia</taxon>
    </lineage>
</organism>
<dbReference type="EMBL" id="QROE01000003">
    <property type="protein sequence ID" value="RHK95899.1"/>
    <property type="molecule type" value="Genomic_DNA"/>
</dbReference>
<dbReference type="Proteomes" id="UP000283585">
    <property type="component" value="Unassembled WGS sequence"/>
</dbReference>
<dbReference type="Proteomes" id="UP000284242">
    <property type="component" value="Unassembled WGS sequence"/>
</dbReference>
<dbReference type="Proteomes" id="UP000284267">
    <property type="component" value="Unassembled WGS sequence"/>
</dbReference>
<evidence type="ECO:0000313" key="23">
    <source>
        <dbReference type="Proteomes" id="UP000265808"/>
    </source>
</evidence>
<protein>
    <submittedName>
        <fullName evidence="4">DUF2325 domain-containing protein</fullName>
    </submittedName>
    <submittedName>
        <fullName evidence="3">Uncharacterized protein conserved in bacteria (DUF2325)</fullName>
    </submittedName>
</protein>
<evidence type="ECO:0000313" key="34">
    <source>
        <dbReference type="Proteomes" id="UP000293506"/>
    </source>
</evidence>
<evidence type="ECO:0000313" key="10">
    <source>
        <dbReference type="EMBL" id="RHC08363.1"/>
    </source>
</evidence>
<evidence type="ECO:0000313" key="4">
    <source>
        <dbReference type="EMBL" id="RGN02289.1"/>
    </source>
</evidence>
<dbReference type="EMBL" id="QSJW01000010">
    <property type="protein sequence ID" value="RHE10496.1"/>
    <property type="molecule type" value="Genomic_DNA"/>
</dbReference>
<evidence type="ECO:0000313" key="27">
    <source>
        <dbReference type="Proteomes" id="UP000284024"/>
    </source>
</evidence>
<dbReference type="EMBL" id="QSHL01000003">
    <property type="protein sequence ID" value="RHC08363.1"/>
    <property type="molecule type" value="Genomic_DNA"/>
</dbReference>
<dbReference type="EMBL" id="CYZD01000006">
    <property type="protein sequence ID" value="CUO12501.1"/>
    <property type="molecule type" value="Genomic_DNA"/>
</dbReference>
<evidence type="ECO:0000313" key="28">
    <source>
        <dbReference type="Proteomes" id="UP000284220"/>
    </source>
</evidence>
<evidence type="ECO:0000313" key="11">
    <source>
        <dbReference type="EMBL" id="RHE10496.1"/>
    </source>
</evidence>
<dbReference type="Proteomes" id="UP000284024">
    <property type="component" value="Unassembled WGS sequence"/>
</dbReference>
<evidence type="ECO:0000313" key="3">
    <source>
        <dbReference type="EMBL" id="CUP79507.1"/>
    </source>
</evidence>
<evidence type="ECO:0000313" key="30">
    <source>
        <dbReference type="Proteomes" id="UP000284267"/>
    </source>
</evidence>
<dbReference type="OrthoDB" id="5396775at2"/>
<evidence type="ECO:0000313" key="22">
    <source>
        <dbReference type="Proteomes" id="UP000261222"/>
    </source>
</evidence>
<reference evidence="19 20" key="1">
    <citation type="submission" date="2015-09" db="EMBL/GenBank/DDBJ databases">
        <authorList>
            <consortium name="Pathogen Informatics"/>
        </authorList>
    </citation>
    <scope>NUCLEOTIDE SEQUENCE [LARGE SCALE GENOMIC DNA]</scope>
    <source>
        <strain evidence="2 19">2789STDY5608837</strain>
        <strain evidence="3 20">2789STDY5834921</strain>
    </source>
</reference>
<reference evidence="21 22" key="2">
    <citation type="submission" date="2018-08" db="EMBL/GenBank/DDBJ databases">
        <title>A genome reference for cultivated species of the human gut microbiota.</title>
        <authorList>
            <person name="Zou Y."/>
            <person name="Xue W."/>
            <person name="Luo G."/>
        </authorList>
    </citation>
    <scope>NUCLEOTIDE SEQUENCE [LARGE SCALE GENOMIC DNA]</scope>
    <source>
        <strain evidence="9 24">AF14-23</strain>
        <strain evidence="8 29">AF21-24</strain>
        <strain evidence="7 32">AF25-21</strain>
        <strain evidence="6 25">AF29-2BH</strain>
        <strain evidence="16 33">AF37-6AC</strain>
        <strain evidence="15 30">AF39-4</strain>
        <strain evidence="14 27">AM18-2AC</strain>
        <strain evidence="13 28">AM22-9LB</strain>
        <strain evidence="12 26">AM27-32LB</strain>
        <strain evidence="11 31">AM29-25AC</strain>
        <strain evidence="10 23">AM37-4AC</strain>
        <strain evidence="5 21">OM03-6</strain>
        <strain evidence="4 22">OM06-11AA</strain>
    </source>
</reference>
<dbReference type="Proteomes" id="UP000409147">
    <property type="component" value="Unassembled WGS sequence"/>
</dbReference>
<dbReference type="EMBL" id="QRZI01000004">
    <property type="protein sequence ID" value="RGV64723.1"/>
    <property type="molecule type" value="Genomic_DNA"/>
</dbReference>
<dbReference type="EMBL" id="QRJH01000003">
    <property type="protein sequence ID" value="RHH19241.1"/>
    <property type="molecule type" value="Genomic_DNA"/>
</dbReference>
<evidence type="ECO:0000313" key="5">
    <source>
        <dbReference type="EMBL" id="RGN86927.1"/>
    </source>
</evidence>
<evidence type="ECO:0000313" key="15">
    <source>
        <dbReference type="EMBL" id="RHK95899.1"/>
    </source>
</evidence>
<keyword evidence="35" id="KW-1185">Reference proteome</keyword>
<dbReference type="EMBL" id="QSKO01000008">
    <property type="protein sequence ID" value="RHE75782.1"/>
    <property type="molecule type" value="Genomic_DNA"/>
</dbReference>
<dbReference type="EMBL" id="QSUB01000009">
    <property type="protein sequence ID" value="RGN02289.1"/>
    <property type="molecule type" value="Genomic_DNA"/>
</dbReference>
<dbReference type="EMBL" id="QSUZ01000016">
    <property type="protein sequence ID" value="RGN86927.1"/>
    <property type="molecule type" value="Genomic_DNA"/>
</dbReference>
<dbReference type="Proteomes" id="UP000095409">
    <property type="component" value="Unassembled WGS sequence"/>
</dbReference>
<evidence type="ECO:0000313" key="24">
    <source>
        <dbReference type="Proteomes" id="UP000265828"/>
    </source>
</evidence>
<dbReference type="EMBL" id="QRUH01000019">
    <property type="protein sequence ID" value="RGR45422.1"/>
    <property type="molecule type" value="Genomic_DNA"/>
</dbReference>
<sequence>MSIVIVGGNERMVCQYEDICKGYGCKAKVFAKEKGAMKKKIGAPDLMILFTGTVSHKMVNCAVEEAKKKSIPVCRCHTSSASALESILREYCA</sequence>
<evidence type="ECO:0000313" key="14">
    <source>
        <dbReference type="EMBL" id="RHH19241.1"/>
    </source>
</evidence>
<evidence type="ECO:0000313" key="7">
    <source>
        <dbReference type="EMBL" id="RGR45422.1"/>
    </source>
</evidence>
<evidence type="ECO:0000313" key="31">
    <source>
        <dbReference type="Proteomes" id="UP000284644"/>
    </source>
</evidence>
<dbReference type="EMBL" id="QRHZ01000003">
    <property type="protein sequence ID" value="RHG18025.1"/>
    <property type="molecule type" value="Genomic_DNA"/>
</dbReference>
<dbReference type="Pfam" id="PF10087">
    <property type="entry name" value="DUF2325"/>
    <property type="match status" value="1"/>
</dbReference>
<evidence type="ECO:0000313" key="2">
    <source>
        <dbReference type="EMBL" id="CUO12501.1"/>
    </source>
</evidence>
<dbReference type="Proteomes" id="UP000261222">
    <property type="component" value="Unassembled WGS sequence"/>
</dbReference>
<dbReference type="Proteomes" id="UP000265828">
    <property type="component" value="Unassembled WGS sequence"/>
</dbReference>
<evidence type="ECO:0000313" key="21">
    <source>
        <dbReference type="Proteomes" id="UP000261105"/>
    </source>
</evidence>
<dbReference type="Proteomes" id="UP000095413">
    <property type="component" value="Unassembled WGS sequence"/>
</dbReference>
<dbReference type="Proteomes" id="UP000285839">
    <property type="component" value="Unassembled WGS sequence"/>
</dbReference>
<dbReference type="Proteomes" id="UP000265808">
    <property type="component" value="Unassembled WGS sequence"/>
</dbReference>
<comment type="similarity">
    <text evidence="1">Belongs to the UPF0751 family.</text>
</comment>
<dbReference type="EMBL" id="CZBA01000016">
    <property type="protein sequence ID" value="CUP79507.1"/>
    <property type="molecule type" value="Genomic_DNA"/>
</dbReference>
<accession>A0A174R6I5</accession>
<evidence type="ECO:0000313" key="35">
    <source>
        <dbReference type="Proteomes" id="UP000409147"/>
    </source>
</evidence>
<evidence type="ECO:0000313" key="13">
    <source>
        <dbReference type="EMBL" id="RHG18025.1"/>
    </source>
</evidence>
<dbReference type="GeneID" id="79803610"/>
<dbReference type="EMBL" id="QRVV01000005">
    <property type="protein sequence ID" value="RGS75576.1"/>
    <property type="molecule type" value="Genomic_DNA"/>
</dbReference>
<proteinExistence type="inferred from homology"/>
<dbReference type="AlphaFoldDB" id="A0A174R6I5"/>
<dbReference type="Proteomes" id="UP000283928">
    <property type="component" value="Unassembled WGS sequence"/>
</dbReference>
<evidence type="ECO:0000256" key="1">
    <source>
        <dbReference type="ARBA" id="ARBA00007189"/>
    </source>
</evidence>